<gene>
    <name evidence="1" type="ORF">PISMIDRAFT_684049</name>
</gene>
<dbReference type="EMBL" id="KN833801">
    <property type="protein sequence ID" value="KIK18600.1"/>
    <property type="molecule type" value="Genomic_DNA"/>
</dbReference>
<proteinExistence type="predicted"/>
<keyword evidence="2" id="KW-1185">Reference proteome</keyword>
<name>A0A0C9Y1N1_9AGAM</name>
<evidence type="ECO:0000313" key="1">
    <source>
        <dbReference type="EMBL" id="KIK18600.1"/>
    </source>
</evidence>
<organism evidence="1 2">
    <name type="scientific">Pisolithus microcarpus 441</name>
    <dbReference type="NCBI Taxonomy" id="765257"/>
    <lineage>
        <taxon>Eukaryota</taxon>
        <taxon>Fungi</taxon>
        <taxon>Dikarya</taxon>
        <taxon>Basidiomycota</taxon>
        <taxon>Agaricomycotina</taxon>
        <taxon>Agaricomycetes</taxon>
        <taxon>Agaricomycetidae</taxon>
        <taxon>Boletales</taxon>
        <taxon>Sclerodermatineae</taxon>
        <taxon>Pisolithaceae</taxon>
        <taxon>Pisolithus</taxon>
    </lineage>
</organism>
<sequence length="75" mass="8505">MVKVWDVHFRARIGGHAAHIVSSQQISQVTHLLHSCVLVASSYHLIGSMQTNFETYYDNLSHEYHTESDHPTTGK</sequence>
<dbReference type="HOGENOM" id="CLU_2671978_0_0_1"/>
<dbReference type="Proteomes" id="UP000054018">
    <property type="component" value="Unassembled WGS sequence"/>
</dbReference>
<dbReference type="AlphaFoldDB" id="A0A0C9Y1N1"/>
<reference evidence="1 2" key="1">
    <citation type="submission" date="2014-04" db="EMBL/GenBank/DDBJ databases">
        <authorList>
            <consortium name="DOE Joint Genome Institute"/>
            <person name="Kuo A."/>
            <person name="Kohler A."/>
            <person name="Costa M.D."/>
            <person name="Nagy L.G."/>
            <person name="Floudas D."/>
            <person name="Copeland A."/>
            <person name="Barry K.W."/>
            <person name="Cichocki N."/>
            <person name="Veneault-Fourrey C."/>
            <person name="LaButti K."/>
            <person name="Lindquist E.A."/>
            <person name="Lipzen A."/>
            <person name="Lundell T."/>
            <person name="Morin E."/>
            <person name="Murat C."/>
            <person name="Sun H."/>
            <person name="Tunlid A."/>
            <person name="Henrissat B."/>
            <person name="Grigoriev I.V."/>
            <person name="Hibbett D.S."/>
            <person name="Martin F."/>
            <person name="Nordberg H.P."/>
            <person name="Cantor M.N."/>
            <person name="Hua S.X."/>
        </authorList>
    </citation>
    <scope>NUCLEOTIDE SEQUENCE [LARGE SCALE GENOMIC DNA]</scope>
    <source>
        <strain evidence="1 2">441</strain>
    </source>
</reference>
<evidence type="ECO:0000313" key="2">
    <source>
        <dbReference type="Proteomes" id="UP000054018"/>
    </source>
</evidence>
<reference evidence="2" key="2">
    <citation type="submission" date="2015-01" db="EMBL/GenBank/DDBJ databases">
        <title>Evolutionary Origins and Diversification of the Mycorrhizal Mutualists.</title>
        <authorList>
            <consortium name="DOE Joint Genome Institute"/>
            <consortium name="Mycorrhizal Genomics Consortium"/>
            <person name="Kohler A."/>
            <person name="Kuo A."/>
            <person name="Nagy L.G."/>
            <person name="Floudas D."/>
            <person name="Copeland A."/>
            <person name="Barry K.W."/>
            <person name="Cichocki N."/>
            <person name="Veneault-Fourrey C."/>
            <person name="LaButti K."/>
            <person name="Lindquist E.A."/>
            <person name="Lipzen A."/>
            <person name="Lundell T."/>
            <person name="Morin E."/>
            <person name="Murat C."/>
            <person name="Riley R."/>
            <person name="Ohm R."/>
            <person name="Sun H."/>
            <person name="Tunlid A."/>
            <person name="Henrissat B."/>
            <person name="Grigoriev I.V."/>
            <person name="Hibbett D.S."/>
            <person name="Martin F."/>
        </authorList>
    </citation>
    <scope>NUCLEOTIDE SEQUENCE [LARGE SCALE GENOMIC DNA]</scope>
    <source>
        <strain evidence="2">441</strain>
    </source>
</reference>
<protein>
    <submittedName>
        <fullName evidence="1">Uncharacterized protein</fullName>
    </submittedName>
</protein>
<accession>A0A0C9Y1N1</accession>